<evidence type="ECO:0000313" key="4">
    <source>
        <dbReference type="Proteomes" id="UP001226720"/>
    </source>
</evidence>
<accession>A0ABU0K142</accession>
<evidence type="ECO:0000313" key="3">
    <source>
        <dbReference type="EMBL" id="MDQ0481872.1"/>
    </source>
</evidence>
<keyword evidence="2" id="KW-0732">Signal</keyword>
<proteinExistence type="predicted"/>
<organism evidence="3 4">
    <name type="scientific">Guptibacillus hwajinpoensis</name>
    <dbReference type="NCBI Taxonomy" id="208199"/>
    <lineage>
        <taxon>Bacteria</taxon>
        <taxon>Bacillati</taxon>
        <taxon>Bacillota</taxon>
        <taxon>Bacilli</taxon>
        <taxon>Bacillales</taxon>
        <taxon>Guptibacillaceae</taxon>
        <taxon>Guptibacillus</taxon>
    </lineage>
</organism>
<dbReference type="RefSeq" id="WP_425590444.1">
    <property type="nucleotide sequence ID" value="NZ_JAQRMZ010000002.1"/>
</dbReference>
<keyword evidence="1" id="KW-0812">Transmembrane</keyword>
<evidence type="ECO:0000256" key="1">
    <source>
        <dbReference type="SAM" id="Phobius"/>
    </source>
</evidence>
<feature type="chain" id="PRO_5046510049" evidence="2">
    <location>
        <begin position="37"/>
        <end position="460"/>
    </location>
</feature>
<feature type="transmembrane region" description="Helical" evidence="1">
    <location>
        <begin position="435"/>
        <end position="453"/>
    </location>
</feature>
<protein>
    <submittedName>
        <fullName evidence="3">Molecular chaperone GrpE (Heat shock protein)</fullName>
    </submittedName>
</protein>
<gene>
    <name evidence="3" type="ORF">QO000_000825</name>
</gene>
<keyword evidence="4" id="KW-1185">Reference proteome</keyword>
<sequence>MRTEKNMKKKVIDWKKGLLIVPISFSLLIPTTGAFADDHGNHMDKPTVETPAADLRADLGHLLSEHAYLAVETMRKGAEGSADFEAAAGALNENTEDLSAAITSVYGEEAGAQFNEIWSNHIGFFVDYVKATDSNDEEAKQKALDNLAGYKEDFSKFIESATGERLEAETLAKGLQAHIDQLIGSFDSYVAGDYEMAYEKEREAIGHMHMVAKGFSSAITDQFPDKFDNTKAVTPASDLRAGLGHLLSEHAGLAMMTMQNGIDGSEDFDASAAALSKNTDDLTAAITSVYGEEAGNQFKEMWSGHIGNFVEYVQATGAEDEAAKEKALEALEAYRADFSSFLETATEERLEAGALSEGLQMHVNQLVAAFDSYTAEDYDAAYDSVREAYAHMYKPAKGLSGAFVNQFPDKFAMEAMPTDMPKTGLGGTAEQQLPIEWILAAVLATMAATGVVVRRKMQKN</sequence>
<keyword evidence="1" id="KW-0472">Membrane</keyword>
<reference evidence="3" key="1">
    <citation type="submission" date="2023-07" db="EMBL/GenBank/DDBJ databases">
        <title>Genomic Encyclopedia of Type Strains, Phase IV (KMG-IV): sequencing the most valuable type-strain genomes for metagenomic binning, comparative biology and taxonomic classification.</title>
        <authorList>
            <person name="Goeker M."/>
        </authorList>
    </citation>
    <scope>NUCLEOTIDE SEQUENCE [LARGE SCALE GENOMIC DNA]</scope>
    <source>
        <strain evidence="3">JSM 076093</strain>
    </source>
</reference>
<keyword evidence="1" id="KW-1133">Transmembrane helix</keyword>
<name>A0ABU0K142_9BACL</name>
<evidence type="ECO:0000256" key="2">
    <source>
        <dbReference type="SAM" id="SignalP"/>
    </source>
</evidence>
<dbReference type="GeneID" id="301325980"/>
<comment type="caution">
    <text evidence="3">The sequence shown here is derived from an EMBL/GenBank/DDBJ whole genome shotgun (WGS) entry which is preliminary data.</text>
</comment>
<feature type="signal peptide" evidence="2">
    <location>
        <begin position="1"/>
        <end position="36"/>
    </location>
</feature>
<dbReference type="Proteomes" id="UP001226720">
    <property type="component" value="Unassembled WGS sequence"/>
</dbReference>
<dbReference type="EMBL" id="JAUSWM010000001">
    <property type="protein sequence ID" value="MDQ0481872.1"/>
    <property type="molecule type" value="Genomic_DNA"/>
</dbReference>